<dbReference type="AlphaFoldDB" id="A0A2P2PGN2"/>
<protein>
    <submittedName>
        <fullName evidence="2">Uncharacterized protein</fullName>
    </submittedName>
</protein>
<feature type="transmembrane region" description="Helical" evidence="1">
    <location>
        <begin position="12"/>
        <end position="33"/>
    </location>
</feature>
<evidence type="ECO:0000313" key="2">
    <source>
        <dbReference type="EMBL" id="MBX53918.1"/>
    </source>
</evidence>
<proteinExistence type="predicted"/>
<reference evidence="2" key="1">
    <citation type="submission" date="2018-02" db="EMBL/GenBank/DDBJ databases">
        <title>Rhizophora mucronata_Transcriptome.</title>
        <authorList>
            <person name="Meera S.P."/>
            <person name="Sreeshan A."/>
            <person name="Augustine A."/>
        </authorList>
    </citation>
    <scope>NUCLEOTIDE SEQUENCE</scope>
    <source>
        <tissue evidence="2">Leaf</tissue>
    </source>
</reference>
<sequence>MWDLNEQLDFPLAIVLSSSCLFFLLSSMFWFNWNSLCMFGD</sequence>
<dbReference type="EMBL" id="GGEC01073434">
    <property type="protein sequence ID" value="MBX53918.1"/>
    <property type="molecule type" value="Transcribed_RNA"/>
</dbReference>
<keyword evidence="1" id="KW-1133">Transmembrane helix</keyword>
<name>A0A2P2PGN2_RHIMU</name>
<keyword evidence="1" id="KW-0472">Membrane</keyword>
<evidence type="ECO:0000256" key="1">
    <source>
        <dbReference type="SAM" id="Phobius"/>
    </source>
</evidence>
<organism evidence="2">
    <name type="scientific">Rhizophora mucronata</name>
    <name type="common">Asiatic mangrove</name>
    <dbReference type="NCBI Taxonomy" id="61149"/>
    <lineage>
        <taxon>Eukaryota</taxon>
        <taxon>Viridiplantae</taxon>
        <taxon>Streptophyta</taxon>
        <taxon>Embryophyta</taxon>
        <taxon>Tracheophyta</taxon>
        <taxon>Spermatophyta</taxon>
        <taxon>Magnoliopsida</taxon>
        <taxon>eudicotyledons</taxon>
        <taxon>Gunneridae</taxon>
        <taxon>Pentapetalae</taxon>
        <taxon>rosids</taxon>
        <taxon>fabids</taxon>
        <taxon>Malpighiales</taxon>
        <taxon>Rhizophoraceae</taxon>
        <taxon>Rhizophora</taxon>
    </lineage>
</organism>
<accession>A0A2P2PGN2</accession>
<keyword evidence="1" id="KW-0812">Transmembrane</keyword>